<reference evidence="3 4" key="1">
    <citation type="journal article" date="2012" name="J. Bacteriol.">
        <title>Genome Sequence of Nitratireductor pacificus Type Strain pht-3B.</title>
        <authorList>
            <person name="Lai Q."/>
            <person name="Li G."/>
            <person name="Shao Z."/>
        </authorList>
    </citation>
    <scope>NUCLEOTIDE SEQUENCE [LARGE SCALE GENOMIC DNA]</scope>
    <source>
        <strain evidence="4">pht-3B</strain>
    </source>
</reference>
<dbReference type="PATRIC" id="fig|391937.3.peg.3400"/>
<dbReference type="AlphaFoldDB" id="K2MKD5"/>
<dbReference type="InterPro" id="IPR001172">
    <property type="entry name" value="FliN_T3SS_HrcQb"/>
</dbReference>
<dbReference type="GO" id="GO:0009425">
    <property type="term" value="C:bacterial-type flagellum basal body"/>
    <property type="evidence" value="ECO:0007669"/>
    <property type="project" value="InterPro"/>
</dbReference>
<dbReference type="NCBIfam" id="TIGR02551">
    <property type="entry name" value="SpaO_YscQ"/>
    <property type="match status" value="1"/>
</dbReference>
<evidence type="ECO:0000313" key="3">
    <source>
        <dbReference type="EMBL" id="EKF17687.1"/>
    </source>
</evidence>
<dbReference type="GO" id="GO:0050918">
    <property type="term" value="P:positive chemotaxis"/>
    <property type="evidence" value="ECO:0007669"/>
    <property type="project" value="TreeGrafter"/>
</dbReference>
<dbReference type="GO" id="GO:0030254">
    <property type="term" value="P:protein secretion by the type III secretion system"/>
    <property type="evidence" value="ECO:0007669"/>
    <property type="project" value="InterPro"/>
</dbReference>
<dbReference type="STRING" id="391937.NA2_16547"/>
<dbReference type="GO" id="GO:0003774">
    <property type="term" value="F:cytoskeletal motor activity"/>
    <property type="evidence" value="ECO:0007669"/>
    <property type="project" value="InterPro"/>
</dbReference>
<dbReference type="PRINTS" id="PR00956">
    <property type="entry name" value="FLGMOTORFLIN"/>
</dbReference>
<keyword evidence="4" id="KW-1185">Reference proteome</keyword>
<proteinExistence type="inferred from homology"/>
<accession>K2MKD5</accession>
<dbReference type="PANTHER" id="PTHR30034:SF6">
    <property type="entry name" value="YOP PROTEINS TRANSLOCATION PROTEIN Q"/>
    <property type="match status" value="1"/>
</dbReference>
<dbReference type="GO" id="GO:0071978">
    <property type="term" value="P:bacterial-type flagellum-dependent swarming motility"/>
    <property type="evidence" value="ECO:0007669"/>
    <property type="project" value="TreeGrafter"/>
</dbReference>
<evidence type="ECO:0000259" key="2">
    <source>
        <dbReference type="Pfam" id="PF01052"/>
    </source>
</evidence>
<dbReference type="Gene3D" id="2.30.330.10">
    <property type="entry name" value="SpoA-like"/>
    <property type="match status" value="1"/>
</dbReference>
<dbReference type="Pfam" id="PF01052">
    <property type="entry name" value="FliMN_C"/>
    <property type="match status" value="1"/>
</dbReference>
<comment type="caution">
    <text evidence="3">The sequence shown here is derived from an EMBL/GenBank/DDBJ whole genome shotgun (WGS) entry which is preliminary data.</text>
</comment>
<sequence>MKGQKTRRSAKGRPVRADDGESVAFETVCAADVAALNVFYRRGLSVRAAIAGDEHFLTPAWGLSLADAHPCSLVTFKLGKKKAALLLPRQLVETWLIRADPVVLLSRLAPEHAAMLLESYLSRELVWLEEKLGERIAIEAIGEAPPPGEVEPLTFTIRAVGELFVGALRFEDGSAAASLGRLLAEHRTGSPPRPNHVLLPVRHCFGAARISAGEMRALLPGDVVLVDDTAGEAATGLLIVADHLLAPVDRTDAGIRLGAPLNLAIGSRWEWIMEDKISPATGRDVEDVDFDGVPVALVFELGRKTMPLGELADLAPGTVVPLAEASGTGVDVIANGKRIGRGEIVRIGEAMGVRLVRILDHA</sequence>
<dbReference type="InterPro" id="IPR036429">
    <property type="entry name" value="SpoA-like_sf"/>
</dbReference>
<dbReference type="InterPro" id="IPR001543">
    <property type="entry name" value="FliN-like_C"/>
</dbReference>
<dbReference type="Proteomes" id="UP000006786">
    <property type="component" value="Unassembled WGS sequence"/>
</dbReference>
<organism evidence="3 4">
    <name type="scientific">Nitratireductor pacificus pht-3B</name>
    <dbReference type="NCBI Taxonomy" id="391937"/>
    <lineage>
        <taxon>Bacteria</taxon>
        <taxon>Pseudomonadati</taxon>
        <taxon>Pseudomonadota</taxon>
        <taxon>Alphaproteobacteria</taxon>
        <taxon>Hyphomicrobiales</taxon>
        <taxon>Phyllobacteriaceae</taxon>
        <taxon>Nitratireductor</taxon>
    </lineage>
</organism>
<dbReference type="eggNOG" id="COG1886">
    <property type="taxonomic scope" value="Bacteria"/>
</dbReference>
<name>K2MKD5_9HYPH</name>
<dbReference type="SUPFAM" id="SSF101801">
    <property type="entry name" value="Surface presentation of antigens (SPOA)"/>
    <property type="match status" value="1"/>
</dbReference>
<dbReference type="InterPro" id="IPR013385">
    <property type="entry name" value="T3SS_SpaO/YscQ/SpaO"/>
</dbReference>
<gene>
    <name evidence="3" type="ORF">NA2_16547</name>
</gene>
<dbReference type="PANTHER" id="PTHR30034">
    <property type="entry name" value="FLAGELLAR MOTOR SWITCH PROTEIN FLIM"/>
    <property type="match status" value="1"/>
</dbReference>
<feature type="domain" description="Flagellar motor switch protein FliN-like C-terminal" evidence="2">
    <location>
        <begin position="291"/>
        <end position="359"/>
    </location>
</feature>
<dbReference type="EMBL" id="AMRM01000020">
    <property type="protein sequence ID" value="EKF17687.1"/>
    <property type="molecule type" value="Genomic_DNA"/>
</dbReference>
<protein>
    <submittedName>
        <fullName evidence="3">Type III secretion system translocation protein, RhcQ</fullName>
    </submittedName>
</protein>
<evidence type="ECO:0000256" key="1">
    <source>
        <dbReference type="ARBA" id="ARBA00009226"/>
    </source>
</evidence>
<evidence type="ECO:0000313" key="4">
    <source>
        <dbReference type="Proteomes" id="UP000006786"/>
    </source>
</evidence>
<comment type="similarity">
    <text evidence="1">Belongs to the FliN/MopA/SpaO family.</text>
</comment>